<name>A0ACC6PGK6_9BACL</name>
<evidence type="ECO:0000313" key="1">
    <source>
        <dbReference type="EMBL" id="MEJ8306047.1"/>
    </source>
</evidence>
<comment type="caution">
    <text evidence="1">The sequence shown here is derived from an EMBL/GenBank/DDBJ whole genome shotgun (WGS) entry which is preliminary data.</text>
</comment>
<dbReference type="EMBL" id="JBBKAR010000048">
    <property type="protein sequence ID" value="MEJ8306047.1"/>
    <property type="molecule type" value="Genomic_DNA"/>
</dbReference>
<protein>
    <submittedName>
        <fullName evidence="1">Uncharacterized protein</fullName>
    </submittedName>
</protein>
<keyword evidence="2" id="KW-1185">Reference proteome</keyword>
<proteinExistence type="predicted"/>
<organism evidence="1 2">
    <name type="scientific">Saccharibacillus sacchari</name>
    <dbReference type="NCBI Taxonomy" id="456493"/>
    <lineage>
        <taxon>Bacteria</taxon>
        <taxon>Bacillati</taxon>
        <taxon>Bacillota</taxon>
        <taxon>Bacilli</taxon>
        <taxon>Bacillales</taxon>
        <taxon>Paenibacillaceae</taxon>
        <taxon>Saccharibacillus</taxon>
    </lineage>
</organism>
<gene>
    <name evidence="1" type="ORF">WKI47_19275</name>
</gene>
<accession>A0ACC6PGK6</accession>
<evidence type="ECO:0000313" key="2">
    <source>
        <dbReference type="Proteomes" id="UP001380953"/>
    </source>
</evidence>
<sequence>MKNTEYTAEQLRTVGESGVYKVDFTYTPEVAAPNGSTDAVKFATIRGYEKTAWDAISNKAVLGTVLNDTGSVVYVLEGVTANPFTNADDMERFSKLLQGVRSGISSNFTTVVVPTVPGTPTNPTTPTTPGTGTDGPAIPNDPSKVSVNPTPTIDLTSMTPFYKSPGGTMIGYLGPQKLDTTGNGQTDPASGQWVEIYTWMGLAWIVVE</sequence>
<reference evidence="1" key="1">
    <citation type="submission" date="2024-03" db="EMBL/GenBank/DDBJ databases">
        <title>Whole genome sequecning of epiphytes from Marcgravia umbellata leaves.</title>
        <authorList>
            <person name="Kumar G."/>
            <person name="Savka M.A."/>
        </authorList>
    </citation>
    <scope>NUCLEOTIDE SEQUENCE</scope>
    <source>
        <strain evidence="1">RIT_BL5</strain>
    </source>
</reference>
<dbReference type="Proteomes" id="UP001380953">
    <property type="component" value="Unassembled WGS sequence"/>
</dbReference>